<evidence type="ECO:0000313" key="2">
    <source>
        <dbReference type="EMBL" id="SMQ55985.1"/>
    </source>
</evidence>
<evidence type="ECO:0000313" key="3">
    <source>
        <dbReference type="Proteomes" id="UP000215127"/>
    </source>
</evidence>
<dbReference type="EMBL" id="LT853703">
    <property type="protein sequence ID" value="SMQ55985.1"/>
    <property type="molecule type" value="Genomic_DNA"/>
</dbReference>
<feature type="region of interest" description="Disordered" evidence="1">
    <location>
        <begin position="1"/>
        <end position="25"/>
    </location>
</feature>
<evidence type="ECO:0000256" key="1">
    <source>
        <dbReference type="SAM" id="MobiDB-lite"/>
    </source>
</evidence>
<organism evidence="2 3">
    <name type="scientific">Zymoseptoria tritici (strain ST99CH_3D7)</name>
    <dbReference type="NCBI Taxonomy" id="1276538"/>
    <lineage>
        <taxon>Eukaryota</taxon>
        <taxon>Fungi</taxon>
        <taxon>Dikarya</taxon>
        <taxon>Ascomycota</taxon>
        <taxon>Pezizomycotina</taxon>
        <taxon>Dothideomycetes</taxon>
        <taxon>Dothideomycetidae</taxon>
        <taxon>Mycosphaerellales</taxon>
        <taxon>Mycosphaerellaceae</taxon>
        <taxon>Zymoseptoria</taxon>
    </lineage>
</organism>
<protein>
    <submittedName>
        <fullName evidence="2">Uncharacterized protein</fullName>
    </submittedName>
</protein>
<dbReference type="AlphaFoldDB" id="A0A1X7S8N1"/>
<proteinExistence type="predicted"/>
<accession>A0A1X7S8N1</accession>
<sequence length="339" mass="39961">MEDFPFHRNHNYGTESGFELAENESGRPTLTRIDSDWSLPLSDTANFLGTATGRTLRQRLEQRRPLLPENLSGVDFSVLTPETLESIYRDHFTSTEQLKDCREMARMLQAFDQGSAEKYSRKRPYIHPKPLAFLTDQERVNWSTTYDDAKDSDLWTAFQTACKTRCKELDPYTAKTWIALVKSPQANWVKDSNWSQRPWHVWAFAIVSGPTKHGKNLFIYDCDGGDLMRRHKEVKLSEVHGGIVRFYNKIRSTWRINRVFMGNIHDNFITDTMDWAQYSDTSIQIDENHCIGHTMRWVHKMSWMKDNHFDPEDRKCNLRDPRWESFVEMEYLTEHYTAK</sequence>
<gene>
    <name evidence="2" type="ORF">ZT3D7_G11140</name>
</gene>
<dbReference type="Proteomes" id="UP000215127">
    <property type="component" value="Chromosome 12"/>
</dbReference>
<reference evidence="2 3" key="1">
    <citation type="submission" date="2016-06" db="EMBL/GenBank/DDBJ databases">
        <authorList>
            <person name="Kjaerup R.B."/>
            <person name="Dalgaard T.S."/>
            <person name="Juul-Madsen H.R."/>
        </authorList>
    </citation>
    <scope>NUCLEOTIDE SEQUENCE [LARGE SCALE GENOMIC DNA]</scope>
</reference>
<name>A0A1X7S8N1_ZYMT9</name>
<keyword evidence="3" id="KW-1185">Reference proteome</keyword>